<gene>
    <name evidence="1" type="ORF">TARUN_3672</name>
</gene>
<comment type="caution">
    <text evidence="1">The sequence shown here is derived from an EMBL/GenBank/DDBJ whole genome shotgun (WGS) entry which is preliminary data.</text>
</comment>
<dbReference type="EMBL" id="PXOA01000205">
    <property type="protein sequence ID" value="RFU78556.1"/>
    <property type="molecule type" value="Genomic_DNA"/>
</dbReference>
<dbReference type="STRING" id="490622.A0A395NR59"/>
<reference evidence="1 2" key="1">
    <citation type="journal article" date="2018" name="PLoS Pathog.">
        <title>Evolution of structural diversity of trichothecenes, a family of toxins produced by plant pathogenic and entomopathogenic fungi.</title>
        <authorList>
            <person name="Proctor R.H."/>
            <person name="McCormick S.P."/>
            <person name="Kim H.S."/>
            <person name="Cardoza R.E."/>
            <person name="Stanley A.M."/>
            <person name="Lindo L."/>
            <person name="Kelly A."/>
            <person name="Brown D.W."/>
            <person name="Lee T."/>
            <person name="Vaughan M.M."/>
            <person name="Alexander N.J."/>
            <person name="Busman M."/>
            <person name="Gutierrez S."/>
        </authorList>
    </citation>
    <scope>NUCLEOTIDE SEQUENCE [LARGE SCALE GENOMIC DNA]</scope>
    <source>
        <strain evidence="1 2">IBT 40837</strain>
    </source>
</reference>
<keyword evidence="2" id="KW-1185">Reference proteome</keyword>
<protein>
    <submittedName>
        <fullName evidence="1">Uncharacterized protein</fullName>
    </submittedName>
</protein>
<evidence type="ECO:0000313" key="2">
    <source>
        <dbReference type="Proteomes" id="UP000266272"/>
    </source>
</evidence>
<sequence>MPSLWRAASWWKQSQNRSLSTLLMKFGRSEATEPRDLIYALRGMSSDVRNTNILVPDYEKPEEYIVGDVVQFIFHCDMEQLNWALPKSIRDLLNNFRNFSINVFCDLIMKSLSYYMKMQLKDPKFVVSQDMVKTVALQNTTGEVAAVFRQLSGVESEPEPKTDDYDEGLDHAARNLIGAREMFAALAGYQGDVLAITDQILIAAAENPKYADRTKDLLHYNITAIAAAAAMNERGKQKLFWTLLRRQCYYESVVRQFLKQLLTGKEWRKWEQYAVSRIKRLMRGKDRRIWDIISTSAGIEITLPGA</sequence>
<organism evidence="1 2">
    <name type="scientific">Trichoderma arundinaceum</name>
    <dbReference type="NCBI Taxonomy" id="490622"/>
    <lineage>
        <taxon>Eukaryota</taxon>
        <taxon>Fungi</taxon>
        <taxon>Dikarya</taxon>
        <taxon>Ascomycota</taxon>
        <taxon>Pezizomycotina</taxon>
        <taxon>Sordariomycetes</taxon>
        <taxon>Hypocreomycetidae</taxon>
        <taxon>Hypocreales</taxon>
        <taxon>Hypocreaceae</taxon>
        <taxon>Trichoderma</taxon>
    </lineage>
</organism>
<dbReference type="Proteomes" id="UP000266272">
    <property type="component" value="Unassembled WGS sequence"/>
</dbReference>
<name>A0A395NR59_TRIAR</name>
<dbReference type="OrthoDB" id="194358at2759"/>
<proteinExistence type="predicted"/>
<dbReference type="AlphaFoldDB" id="A0A395NR59"/>
<accession>A0A395NR59</accession>
<evidence type="ECO:0000313" key="1">
    <source>
        <dbReference type="EMBL" id="RFU78556.1"/>
    </source>
</evidence>